<accession>A0A815DAI5</accession>
<organism evidence="1 3">
    <name type="scientific">Didymodactylos carnosus</name>
    <dbReference type="NCBI Taxonomy" id="1234261"/>
    <lineage>
        <taxon>Eukaryota</taxon>
        <taxon>Metazoa</taxon>
        <taxon>Spiralia</taxon>
        <taxon>Gnathifera</taxon>
        <taxon>Rotifera</taxon>
        <taxon>Eurotatoria</taxon>
        <taxon>Bdelloidea</taxon>
        <taxon>Philodinida</taxon>
        <taxon>Philodinidae</taxon>
        <taxon>Didymodactylos</taxon>
    </lineage>
</organism>
<dbReference type="EMBL" id="CAJOBC010034772">
    <property type="protein sequence ID" value="CAF4108947.1"/>
    <property type="molecule type" value="Genomic_DNA"/>
</dbReference>
<evidence type="ECO:0000313" key="1">
    <source>
        <dbReference type="EMBL" id="CAF1295306.1"/>
    </source>
</evidence>
<keyword evidence="3" id="KW-1185">Reference proteome</keyword>
<comment type="caution">
    <text evidence="1">The sequence shown here is derived from an EMBL/GenBank/DDBJ whole genome shotgun (WGS) entry which is preliminary data.</text>
</comment>
<feature type="non-terminal residue" evidence="1">
    <location>
        <position position="67"/>
    </location>
</feature>
<gene>
    <name evidence="1" type="ORF">GPM918_LOCUS28245</name>
    <name evidence="2" type="ORF">SRO942_LOCUS28727</name>
</gene>
<protein>
    <submittedName>
        <fullName evidence="1">Uncharacterized protein</fullName>
    </submittedName>
</protein>
<evidence type="ECO:0000313" key="2">
    <source>
        <dbReference type="EMBL" id="CAF4108947.1"/>
    </source>
</evidence>
<proteinExistence type="predicted"/>
<evidence type="ECO:0000313" key="3">
    <source>
        <dbReference type="Proteomes" id="UP000663829"/>
    </source>
</evidence>
<dbReference type="Proteomes" id="UP000681722">
    <property type="component" value="Unassembled WGS sequence"/>
</dbReference>
<dbReference type="EMBL" id="CAJNOQ010012241">
    <property type="protein sequence ID" value="CAF1295306.1"/>
    <property type="molecule type" value="Genomic_DNA"/>
</dbReference>
<dbReference type="AlphaFoldDB" id="A0A815DAI5"/>
<name>A0A815DAI5_9BILA</name>
<reference evidence="1" key="1">
    <citation type="submission" date="2021-02" db="EMBL/GenBank/DDBJ databases">
        <authorList>
            <person name="Nowell W R."/>
        </authorList>
    </citation>
    <scope>NUCLEOTIDE SEQUENCE</scope>
</reference>
<sequence length="67" mass="8011">MKAREHCIRACAIFQCLENAVLILQSYQEENDDFKHGFIDRQFVLKLIEIIEKTDWKLENGFYMISN</sequence>
<dbReference type="Proteomes" id="UP000663829">
    <property type="component" value="Unassembled WGS sequence"/>
</dbReference>